<dbReference type="PANTHER" id="PTHR20852:SF118">
    <property type="entry name" value="GLUTAMINE SYNTHETASE, CHLOROPLASTIC_MITOCHONDRIAL"/>
    <property type="match status" value="1"/>
</dbReference>
<keyword evidence="4" id="KW-1185">Reference proteome</keyword>
<dbReference type="EMBL" id="JBJKBG010000002">
    <property type="protein sequence ID" value="KAL3749243.1"/>
    <property type="molecule type" value="Genomic_DNA"/>
</dbReference>
<dbReference type="SUPFAM" id="SSF55931">
    <property type="entry name" value="Glutamine synthetase/guanido kinase"/>
    <property type="match status" value="1"/>
</dbReference>
<evidence type="ECO:0000256" key="1">
    <source>
        <dbReference type="ARBA" id="ARBA00011823"/>
    </source>
</evidence>
<organism evidence="3 4">
    <name type="scientific">Eucalyptus globulus</name>
    <name type="common">Tasmanian blue gum</name>
    <dbReference type="NCBI Taxonomy" id="34317"/>
    <lineage>
        <taxon>Eukaryota</taxon>
        <taxon>Viridiplantae</taxon>
        <taxon>Streptophyta</taxon>
        <taxon>Embryophyta</taxon>
        <taxon>Tracheophyta</taxon>
        <taxon>Spermatophyta</taxon>
        <taxon>Magnoliopsida</taxon>
        <taxon>eudicotyledons</taxon>
        <taxon>Gunneridae</taxon>
        <taxon>Pentapetalae</taxon>
        <taxon>rosids</taxon>
        <taxon>malvids</taxon>
        <taxon>Myrtales</taxon>
        <taxon>Myrtaceae</taxon>
        <taxon>Myrtoideae</taxon>
        <taxon>Eucalypteae</taxon>
        <taxon>Eucalyptus</taxon>
    </lineage>
</organism>
<reference evidence="3 4" key="1">
    <citation type="submission" date="2024-11" db="EMBL/GenBank/DDBJ databases">
        <title>Chromosome-level genome assembly of Eucalyptus globulus Labill. provides insights into its genome evolution.</title>
        <authorList>
            <person name="Li X."/>
        </authorList>
    </citation>
    <scope>NUCLEOTIDE SEQUENCE [LARGE SCALE GENOMIC DNA]</scope>
    <source>
        <strain evidence="3">CL2024</strain>
        <tissue evidence="3">Fresh tender leaves</tissue>
    </source>
</reference>
<comment type="caution">
    <text evidence="3">The sequence shown here is derived from an EMBL/GenBank/DDBJ whole genome shotgun (WGS) entry which is preliminary data.</text>
</comment>
<dbReference type="Proteomes" id="UP001634007">
    <property type="component" value="Unassembled WGS sequence"/>
</dbReference>
<gene>
    <name evidence="3" type="ORF">ACJRO7_010356</name>
</gene>
<dbReference type="AlphaFoldDB" id="A0ABD3LF78"/>
<dbReference type="Gene3D" id="3.10.20.70">
    <property type="entry name" value="Glutamine synthetase, N-terminal domain"/>
    <property type="match status" value="1"/>
</dbReference>
<proteinExistence type="predicted"/>
<dbReference type="InterPro" id="IPR014746">
    <property type="entry name" value="Gln_synth/guanido_kin_cat_dom"/>
</dbReference>
<dbReference type="GO" id="GO:0043436">
    <property type="term" value="P:oxoacid metabolic process"/>
    <property type="evidence" value="ECO:0007669"/>
    <property type="project" value="UniProtKB-ARBA"/>
</dbReference>
<sequence length="244" mass="26906">MPYTGMIIAYYNCIGGFDIDLQANQGPIEHPSPLPKWNYDGSSASQAPGDDGEVICDLYTPASEPIPTSQSQRTNMPSYGIEQENTLLHTNVLCSFRCRGVGADKLFGQDIFDAHSKACLYVSIDISGTNGEVMRGQVIYDLHLALGPRVGIEAGDHTWCSTCLLERIIEQVGVVLTVTIYAIYYPKEHISAYGEGNGRRLTRKPKIADIDLTSTHFLRHPASNMDPYVVTSLLAKTTILWEPH</sequence>
<protein>
    <recommendedName>
        <fullName evidence="2">Glutamate--ammonia ligase</fullName>
    </recommendedName>
</protein>
<name>A0ABD3LF78_EUCGL</name>
<evidence type="ECO:0000313" key="3">
    <source>
        <dbReference type="EMBL" id="KAL3749243.1"/>
    </source>
</evidence>
<accession>A0ABD3LF78</accession>
<dbReference type="Gene3D" id="3.30.590.10">
    <property type="entry name" value="Glutamine synthetase/guanido kinase, catalytic domain"/>
    <property type="match status" value="1"/>
</dbReference>
<evidence type="ECO:0000256" key="2">
    <source>
        <dbReference type="ARBA" id="ARBA00030668"/>
    </source>
</evidence>
<dbReference type="InterPro" id="IPR050292">
    <property type="entry name" value="Glutamine_Synthetase"/>
</dbReference>
<dbReference type="PANTHER" id="PTHR20852">
    <property type="entry name" value="GLUTAMINE SYNTHETASE"/>
    <property type="match status" value="1"/>
</dbReference>
<comment type="subunit">
    <text evidence="1">Homooctamer.</text>
</comment>
<evidence type="ECO:0000313" key="4">
    <source>
        <dbReference type="Proteomes" id="UP001634007"/>
    </source>
</evidence>
<dbReference type="InterPro" id="IPR036651">
    <property type="entry name" value="Gln_synt_N_sf"/>
</dbReference>